<evidence type="ECO:0000256" key="1">
    <source>
        <dbReference type="SAM" id="MobiDB-lite"/>
    </source>
</evidence>
<evidence type="ECO:0000313" key="3">
    <source>
        <dbReference type="Proteomes" id="UP001530400"/>
    </source>
</evidence>
<comment type="caution">
    <text evidence="2">The sequence shown here is derived from an EMBL/GenBank/DDBJ whole genome shotgun (WGS) entry which is preliminary data.</text>
</comment>
<organism evidence="2 3">
    <name type="scientific">Cyclotella atomus</name>
    <dbReference type="NCBI Taxonomy" id="382360"/>
    <lineage>
        <taxon>Eukaryota</taxon>
        <taxon>Sar</taxon>
        <taxon>Stramenopiles</taxon>
        <taxon>Ochrophyta</taxon>
        <taxon>Bacillariophyta</taxon>
        <taxon>Coscinodiscophyceae</taxon>
        <taxon>Thalassiosirophycidae</taxon>
        <taxon>Stephanodiscales</taxon>
        <taxon>Stephanodiscaceae</taxon>
        <taxon>Cyclotella</taxon>
    </lineage>
</organism>
<evidence type="ECO:0000313" key="2">
    <source>
        <dbReference type="EMBL" id="KAL3790506.1"/>
    </source>
</evidence>
<feature type="region of interest" description="Disordered" evidence="1">
    <location>
        <begin position="507"/>
        <end position="532"/>
    </location>
</feature>
<reference evidence="2 3" key="1">
    <citation type="submission" date="2024-10" db="EMBL/GenBank/DDBJ databases">
        <title>Updated reference genomes for cyclostephanoid diatoms.</title>
        <authorList>
            <person name="Roberts W.R."/>
            <person name="Alverson A.J."/>
        </authorList>
    </citation>
    <scope>NUCLEOTIDE SEQUENCE [LARGE SCALE GENOMIC DNA]</scope>
    <source>
        <strain evidence="2 3">AJA010-31</strain>
    </source>
</reference>
<feature type="region of interest" description="Disordered" evidence="1">
    <location>
        <begin position="858"/>
        <end position="880"/>
    </location>
</feature>
<feature type="region of interest" description="Disordered" evidence="1">
    <location>
        <begin position="593"/>
        <end position="619"/>
    </location>
</feature>
<sequence length="994" mass="110643">MIVSPRALATLSSSTAVYNHIMPQIGHLTHVLDEYTQRTLSSPEYFASELTVSDANEYFIYVHAHLKGHKAEYDEVIGKWKLFLDELPSEKATLIRSGYEESSKVLSSTHLLQEFSNECWQIIQDAYQRYIPLLEGLEDTNILHQMNCLISGYSSIKSLATFKEEFESIISEYRQVLEVVWKEMSSEESMDDESWKAMIKGEFHEFMGTTFYDISTITSIKEPIVFKTACQEYVVRSMTNSVRTMPLTESLELLNPSVPATFSSSTAVYNHNMPRIRHLTHLLFENIQQMLSSPEYFASNISTVPEANEYFTMVDNYLEDHKAKYDKVISKWMLFLDELPSEKAKLIRGSYEESSKVLSSTHLLQEFSNNCWQIIQNAYQRHTPLLEGNTTILHQMNCLISGYSSIESLATFKEEFESIISEAKSKSVSTMPPLTKCLEVLPPEKPRISNKRKSSSVTSDDDNSIKTKHKKFKPSPQVQSKILGDVTNKQSTSTKHNSAQLVPIQSTSPKHAKKNCLQTSKQVSKKRSPSKYTIRSAKKMLADYRAKQEEATGVAHAGPESRATLQAQQAQVNQQTFAGTSKVAVEQNDLNVGVSGEEPDLDFGASNDAEMSPPAMDDAVGDETHATIEVNDETAANTAKKSQPVIKFGTNSAVSFDKLQPTTEWTPLPPHVVEELFPSDGKKETAEEQDVSRETKQNVAILAEWDAFDESEQSMKRKRGRNCTPSNSRRDSAFFSKEQFDLDSGVSNEEPDLDFGVSNDDASNDVEAEPTAAAAEVDFGGTDNVGAAEETAGVEAAVEVDAPPVVQPRVRVRVPRRAVRRVRMIRELECDFNPSGKASIAVQSEATIQRAVDNRIVEEEEESSNEATMTLKEESSNREPSIAIQSAAGLLSESSIQRAVVNRIVEEEESSNKATMTLNEQLSNREPSIAIQSAAGLLSESSIQRAVVNRIVEEEESSNEATMTLNEQLSNREASIAIQSAAGRNAKQASATEY</sequence>
<feature type="region of interest" description="Disordered" evidence="1">
    <location>
        <begin position="440"/>
        <end position="478"/>
    </location>
</feature>
<keyword evidence="3" id="KW-1185">Reference proteome</keyword>
<proteinExistence type="predicted"/>
<protein>
    <submittedName>
        <fullName evidence="2">Uncharacterized protein</fullName>
    </submittedName>
</protein>
<gene>
    <name evidence="2" type="ORF">ACHAWO_010637</name>
</gene>
<dbReference type="AlphaFoldDB" id="A0ABD3PT88"/>
<feature type="region of interest" description="Disordered" evidence="1">
    <location>
        <begin position="675"/>
        <end position="765"/>
    </location>
</feature>
<accession>A0ABD3PT88</accession>
<name>A0ABD3PT88_9STRA</name>
<dbReference type="Proteomes" id="UP001530400">
    <property type="component" value="Unassembled WGS sequence"/>
</dbReference>
<feature type="compositionally biased region" description="Basic and acidic residues" evidence="1">
    <location>
        <begin position="680"/>
        <end position="696"/>
    </location>
</feature>
<dbReference type="EMBL" id="JALLPJ020000498">
    <property type="protein sequence ID" value="KAL3790506.1"/>
    <property type="molecule type" value="Genomic_DNA"/>
</dbReference>